<dbReference type="InterPro" id="IPR050388">
    <property type="entry name" value="ABC_Ni/Peptide_Import"/>
</dbReference>
<feature type="domain" description="ABC transporter" evidence="8">
    <location>
        <begin position="23"/>
        <end position="267"/>
    </location>
</feature>
<evidence type="ECO:0000313" key="9">
    <source>
        <dbReference type="EMBL" id="GII95171.1"/>
    </source>
</evidence>
<dbReference type="Proteomes" id="UP000606172">
    <property type="component" value="Unassembled WGS sequence"/>
</dbReference>
<comment type="similarity">
    <text evidence="2">Belongs to the ABC transporter superfamily.</text>
</comment>
<dbReference type="InterPro" id="IPR017871">
    <property type="entry name" value="ABC_transporter-like_CS"/>
</dbReference>
<evidence type="ECO:0000259" key="8">
    <source>
        <dbReference type="PROSITE" id="PS50893"/>
    </source>
</evidence>
<dbReference type="InterPro" id="IPR027417">
    <property type="entry name" value="P-loop_NTPase"/>
</dbReference>
<dbReference type="Gene3D" id="3.40.50.300">
    <property type="entry name" value="P-loop containing nucleotide triphosphate hydrolases"/>
    <property type="match status" value="1"/>
</dbReference>
<evidence type="ECO:0000256" key="5">
    <source>
        <dbReference type="ARBA" id="ARBA00022741"/>
    </source>
</evidence>
<dbReference type="PANTHER" id="PTHR43297">
    <property type="entry name" value="OLIGOPEPTIDE TRANSPORT ATP-BINDING PROTEIN APPD"/>
    <property type="match status" value="1"/>
</dbReference>
<evidence type="ECO:0000256" key="3">
    <source>
        <dbReference type="ARBA" id="ARBA00022448"/>
    </source>
</evidence>
<keyword evidence="3" id="KW-0813">Transport</keyword>
<dbReference type="CDD" id="cd03257">
    <property type="entry name" value="ABC_NikE_OppD_transporters"/>
    <property type="match status" value="1"/>
</dbReference>
<reference evidence="9" key="1">
    <citation type="submission" date="2021-01" db="EMBL/GenBank/DDBJ databases">
        <title>Whole genome shotgun sequence of Sinosporangium siamense NBRC 109515.</title>
        <authorList>
            <person name="Komaki H."/>
            <person name="Tamura T."/>
        </authorList>
    </citation>
    <scope>NUCLEOTIDE SEQUENCE</scope>
    <source>
        <strain evidence="9">NBRC 109515</strain>
    </source>
</reference>
<sequence length="335" mass="35682">MRALRSTFPEAGPRRRSAGEAALEVERLSVRLGGRELVTDVSFAARARECVALVGESGSGKTLTCRALLGSLHRIGASMTGVVRILGRDMSAASQREWQAIRGTTIGFVPQASMAGLDPVMRVGKQLSETIRLHDRQAGHRARALELLEQVEIADPASVYGSFPHQLSGGMRQRVMIALALAGRPSVLVADEPTTALDVTVERAILDLLARLCVEQDMALVLVSHDLAVVRSIADQINVMYAGTQMERGATRDVLTAARHPYTQALLAADPAAAPPGTRLSGIAGGVADASIWDATCRFVGRCPHATESCRTTGQELVQVGAGAAVRCMRWEETA</sequence>
<dbReference type="EMBL" id="BOOW01000034">
    <property type="protein sequence ID" value="GII95171.1"/>
    <property type="molecule type" value="Genomic_DNA"/>
</dbReference>
<evidence type="ECO:0000256" key="7">
    <source>
        <dbReference type="ARBA" id="ARBA00023136"/>
    </source>
</evidence>
<keyword evidence="10" id="KW-1185">Reference proteome</keyword>
<gene>
    <name evidence="9" type="ORF">Ssi02_54020</name>
</gene>
<evidence type="ECO:0000256" key="6">
    <source>
        <dbReference type="ARBA" id="ARBA00022840"/>
    </source>
</evidence>
<dbReference type="RefSeq" id="WP_204030254.1">
    <property type="nucleotide sequence ID" value="NZ_BOOW01000034.1"/>
</dbReference>
<evidence type="ECO:0000256" key="1">
    <source>
        <dbReference type="ARBA" id="ARBA00004202"/>
    </source>
</evidence>
<evidence type="ECO:0000256" key="4">
    <source>
        <dbReference type="ARBA" id="ARBA00022475"/>
    </source>
</evidence>
<protein>
    <submittedName>
        <fullName evidence="9">Dipeptide/oligopeptide/nickel ABC transporter ATP-binding protein</fullName>
    </submittedName>
</protein>
<accession>A0A919RN06</accession>
<organism evidence="9 10">
    <name type="scientific">Sinosporangium siamense</name>
    <dbReference type="NCBI Taxonomy" id="1367973"/>
    <lineage>
        <taxon>Bacteria</taxon>
        <taxon>Bacillati</taxon>
        <taxon>Actinomycetota</taxon>
        <taxon>Actinomycetes</taxon>
        <taxon>Streptosporangiales</taxon>
        <taxon>Streptosporangiaceae</taxon>
        <taxon>Sinosporangium</taxon>
    </lineage>
</organism>
<proteinExistence type="inferred from homology"/>
<keyword evidence="5" id="KW-0547">Nucleotide-binding</keyword>
<dbReference type="InterPro" id="IPR003439">
    <property type="entry name" value="ABC_transporter-like_ATP-bd"/>
</dbReference>
<dbReference type="Pfam" id="PF00005">
    <property type="entry name" value="ABC_tran"/>
    <property type="match status" value="1"/>
</dbReference>
<dbReference type="GO" id="GO:0015833">
    <property type="term" value="P:peptide transport"/>
    <property type="evidence" value="ECO:0007669"/>
    <property type="project" value="InterPro"/>
</dbReference>
<dbReference type="SUPFAM" id="SSF52540">
    <property type="entry name" value="P-loop containing nucleoside triphosphate hydrolases"/>
    <property type="match status" value="1"/>
</dbReference>
<comment type="caution">
    <text evidence="9">The sequence shown here is derived from an EMBL/GenBank/DDBJ whole genome shotgun (WGS) entry which is preliminary data.</text>
</comment>
<dbReference type="SMART" id="SM00382">
    <property type="entry name" value="AAA"/>
    <property type="match status" value="1"/>
</dbReference>
<comment type="subcellular location">
    <subcellularLocation>
        <location evidence="1">Cell membrane</location>
        <topology evidence="1">Peripheral membrane protein</topology>
    </subcellularLocation>
</comment>
<dbReference type="PROSITE" id="PS00211">
    <property type="entry name" value="ABC_TRANSPORTER_1"/>
    <property type="match status" value="1"/>
</dbReference>
<dbReference type="NCBIfam" id="TIGR01727">
    <property type="entry name" value="oligo_HPY"/>
    <property type="match status" value="1"/>
</dbReference>
<dbReference type="PANTHER" id="PTHR43297:SF2">
    <property type="entry name" value="DIPEPTIDE TRANSPORT ATP-BINDING PROTEIN DPPD"/>
    <property type="match status" value="1"/>
</dbReference>
<dbReference type="InterPro" id="IPR003593">
    <property type="entry name" value="AAA+_ATPase"/>
</dbReference>
<dbReference type="AlphaFoldDB" id="A0A919RN06"/>
<keyword evidence="6 9" id="KW-0067">ATP-binding</keyword>
<dbReference type="GO" id="GO:0005886">
    <property type="term" value="C:plasma membrane"/>
    <property type="evidence" value="ECO:0007669"/>
    <property type="project" value="UniProtKB-SubCell"/>
</dbReference>
<evidence type="ECO:0000313" key="10">
    <source>
        <dbReference type="Proteomes" id="UP000606172"/>
    </source>
</evidence>
<keyword evidence="7" id="KW-0472">Membrane</keyword>
<dbReference type="PROSITE" id="PS50893">
    <property type="entry name" value="ABC_TRANSPORTER_2"/>
    <property type="match status" value="1"/>
</dbReference>
<dbReference type="GO" id="GO:0005524">
    <property type="term" value="F:ATP binding"/>
    <property type="evidence" value="ECO:0007669"/>
    <property type="project" value="UniProtKB-KW"/>
</dbReference>
<keyword evidence="4" id="KW-1003">Cell membrane</keyword>
<dbReference type="InterPro" id="IPR013563">
    <property type="entry name" value="Oligopep_ABC_C"/>
</dbReference>
<evidence type="ECO:0000256" key="2">
    <source>
        <dbReference type="ARBA" id="ARBA00005417"/>
    </source>
</evidence>
<name>A0A919RN06_9ACTN</name>
<dbReference type="Pfam" id="PF08352">
    <property type="entry name" value="oligo_HPY"/>
    <property type="match status" value="1"/>
</dbReference>
<dbReference type="GO" id="GO:0016887">
    <property type="term" value="F:ATP hydrolysis activity"/>
    <property type="evidence" value="ECO:0007669"/>
    <property type="project" value="InterPro"/>
</dbReference>